<sequence>MEQMGCVGGSSRKNDKRERPVDFCSFKDVNECDRMEEMEQGNDQREQRTLNNSYVCQNLRDMLIDLQADKNRRGRKKARDQKEKGITKNEMKTIGHHIL</sequence>
<name>A0ABD3NZW7_9STRA</name>
<dbReference type="Proteomes" id="UP001530315">
    <property type="component" value="Unassembled WGS sequence"/>
</dbReference>
<organism evidence="2 3">
    <name type="scientific">Stephanodiscus triporus</name>
    <dbReference type="NCBI Taxonomy" id="2934178"/>
    <lineage>
        <taxon>Eukaryota</taxon>
        <taxon>Sar</taxon>
        <taxon>Stramenopiles</taxon>
        <taxon>Ochrophyta</taxon>
        <taxon>Bacillariophyta</taxon>
        <taxon>Coscinodiscophyceae</taxon>
        <taxon>Thalassiosirophycidae</taxon>
        <taxon>Stephanodiscales</taxon>
        <taxon>Stephanodiscaceae</taxon>
        <taxon>Stephanodiscus</taxon>
    </lineage>
</organism>
<feature type="region of interest" description="Disordered" evidence="1">
    <location>
        <begin position="68"/>
        <end position="99"/>
    </location>
</feature>
<evidence type="ECO:0000313" key="3">
    <source>
        <dbReference type="Proteomes" id="UP001530315"/>
    </source>
</evidence>
<evidence type="ECO:0000313" key="2">
    <source>
        <dbReference type="EMBL" id="KAL3781287.1"/>
    </source>
</evidence>
<feature type="compositionally biased region" description="Basic and acidic residues" evidence="1">
    <location>
        <begin position="80"/>
        <end position="93"/>
    </location>
</feature>
<comment type="caution">
    <text evidence="2">The sequence shown here is derived from an EMBL/GenBank/DDBJ whole genome shotgun (WGS) entry which is preliminary data.</text>
</comment>
<proteinExistence type="predicted"/>
<dbReference type="EMBL" id="JALLAZ020001073">
    <property type="protein sequence ID" value="KAL3781287.1"/>
    <property type="molecule type" value="Genomic_DNA"/>
</dbReference>
<protein>
    <submittedName>
        <fullName evidence="2">Uncharacterized protein</fullName>
    </submittedName>
</protein>
<gene>
    <name evidence="2" type="ORF">ACHAW5_003045</name>
</gene>
<evidence type="ECO:0000256" key="1">
    <source>
        <dbReference type="SAM" id="MobiDB-lite"/>
    </source>
</evidence>
<accession>A0ABD3NZW7</accession>
<keyword evidence="3" id="KW-1185">Reference proteome</keyword>
<dbReference type="AlphaFoldDB" id="A0ABD3NZW7"/>
<reference evidence="2 3" key="1">
    <citation type="submission" date="2024-10" db="EMBL/GenBank/DDBJ databases">
        <title>Updated reference genomes for cyclostephanoid diatoms.</title>
        <authorList>
            <person name="Roberts W.R."/>
            <person name="Alverson A.J."/>
        </authorList>
    </citation>
    <scope>NUCLEOTIDE SEQUENCE [LARGE SCALE GENOMIC DNA]</scope>
    <source>
        <strain evidence="2 3">AJA276-08</strain>
    </source>
</reference>